<evidence type="ECO:0000313" key="2">
    <source>
        <dbReference type="EMBL" id="RFU25666.1"/>
    </source>
</evidence>
<evidence type="ECO:0008006" key="4">
    <source>
        <dbReference type="Google" id="ProtNLM"/>
    </source>
</evidence>
<gene>
    <name evidence="2" type="ORF">B7463_g10673</name>
</gene>
<name>A0A3E2GX17_SCYLI</name>
<feature type="compositionally biased region" description="Polar residues" evidence="1">
    <location>
        <begin position="26"/>
        <end position="38"/>
    </location>
</feature>
<reference evidence="2 3" key="1">
    <citation type="submission" date="2018-05" db="EMBL/GenBank/DDBJ databases">
        <title>Draft genome sequence of Scytalidium lignicola DSM 105466, a ubiquitous saprotrophic fungus.</title>
        <authorList>
            <person name="Buettner E."/>
            <person name="Gebauer A.M."/>
            <person name="Hofrichter M."/>
            <person name="Liers C."/>
            <person name="Kellner H."/>
        </authorList>
    </citation>
    <scope>NUCLEOTIDE SEQUENCE [LARGE SCALE GENOMIC DNA]</scope>
    <source>
        <strain evidence="2 3">DSM 105466</strain>
    </source>
</reference>
<dbReference type="EMBL" id="NCSJ02000316">
    <property type="protein sequence ID" value="RFU25666.1"/>
    <property type="molecule type" value="Genomic_DNA"/>
</dbReference>
<keyword evidence="3" id="KW-1185">Reference proteome</keyword>
<dbReference type="AlphaFoldDB" id="A0A3E2GX17"/>
<feature type="non-terminal residue" evidence="2">
    <location>
        <position position="1"/>
    </location>
</feature>
<feature type="compositionally biased region" description="Basic and acidic residues" evidence="1">
    <location>
        <begin position="15"/>
        <end position="24"/>
    </location>
</feature>
<dbReference type="Proteomes" id="UP000258309">
    <property type="component" value="Unassembled WGS sequence"/>
</dbReference>
<dbReference type="OMA" id="TWNLICL"/>
<accession>A0A3E2GX17</accession>
<evidence type="ECO:0000313" key="3">
    <source>
        <dbReference type="Proteomes" id="UP000258309"/>
    </source>
</evidence>
<dbReference type="OrthoDB" id="2595934at2759"/>
<feature type="region of interest" description="Disordered" evidence="1">
    <location>
        <begin position="1"/>
        <end position="61"/>
    </location>
</feature>
<dbReference type="STRING" id="5539.A0A3E2GX17"/>
<comment type="caution">
    <text evidence="2">The sequence shown here is derived from an EMBL/GenBank/DDBJ whole genome shotgun (WGS) entry which is preliminary data.</text>
</comment>
<organism evidence="2 3">
    <name type="scientific">Scytalidium lignicola</name>
    <name type="common">Hyphomycete</name>
    <dbReference type="NCBI Taxonomy" id="5539"/>
    <lineage>
        <taxon>Eukaryota</taxon>
        <taxon>Fungi</taxon>
        <taxon>Dikarya</taxon>
        <taxon>Ascomycota</taxon>
        <taxon>Pezizomycotina</taxon>
        <taxon>Leotiomycetes</taxon>
        <taxon>Leotiomycetes incertae sedis</taxon>
        <taxon>Scytalidium</taxon>
    </lineage>
</organism>
<evidence type="ECO:0000256" key="1">
    <source>
        <dbReference type="SAM" id="MobiDB-lite"/>
    </source>
</evidence>
<sequence length="475" mass="53701">MSTSSRVSKRRRSSDRREGLDKRSKTAASTVERTTRNAPMSLIKGINTNFSSRKPPSESRDLSEDVIINGIVSDQIALMSLKGFYKLSSRWLFMSTDSIELRTKSPLLFGTCILAGLHINPALHGSDTHKSLYRHVHGLLGQANITSPASLETIQSMLIFSMWDLMLDREHDHGNCWLLSGTAAMQVMMTTNFEQLLQVKDRQGNAKARECAKILKFPSYNSRDELVLSGVELYRVLWKLISSDEVQKESTIWLDIEKLRKAQDHFYNLDSSEPLRFAYSCTYLILSRHSLQHICELRSGGGNHAHAGTQIDLQAGLSEKPDPTPFLKLAIHHSHQLLHLFLSMSDLTNVHPAYENLLCSFAMVTLAEFVVHLPDVCDTMTLMERAISHIQRGGKAEPVSKWTLNVVKQHIVEMSELERTVFEDSFGVVRRHGMVLPVLPASGSITPRHNILEDDYRDTEQEFPSLEEMFLGNMI</sequence>
<feature type="non-terminal residue" evidence="2">
    <location>
        <position position="475"/>
    </location>
</feature>
<protein>
    <recommendedName>
        <fullName evidence="4">Transcription factor domain-containing protein</fullName>
    </recommendedName>
</protein>
<proteinExistence type="predicted"/>